<dbReference type="InterPro" id="IPR036640">
    <property type="entry name" value="ABC1_TM_sf"/>
</dbReference>
<evidence type="ECO:0000259" key="8">
    <source>
        <dbReference type="PROSITE" id="PS50893"/>
    </source>
</evidence>
<keyword evidence="11" id="KW-1185">Reference proteome</keyword>
<dbReference type="PROSITE" id="PS50929">
    <property type="entry name" value="ABC_TM1F"/>
    <property type="match status" value="1"/>
</dbReference>
<dbReference type="Pfam" id="PF00005">
    <property type="entry name" value="ABC_tran"/>
    <property type="match status" value="1"/>
</dbReference>
<feature type="transmembrane region" description="Helical" evidence="7">
    <location>
        <begin position="40"/>
        <end position="66"/>
    </location>
</feature>
<dbReference type="InterPro" id="IPR003593">
    <property type="entry name" value="AAA+_ATPase"/>
</dbReference>
<dbReference type="EMBL" id="BAAALS010000024">
    <property type="protein sequence ID" value="GAA1768106.1"/>
    <property type="molecule type" value="Genomic_DNA"/>
</dbReference>
<reference evidence="10 11" key="1">
    <citation type="journal article" date="2019" name="Int. J. Syst. Evol. Microbiol.">
        <title>The Global Catalogue of Microorganisms (GCM) 10K type strain sequencing project: providing services to taxonomists for standard genome sequencing and annotation.</title>
        <authorList>
            <consortium name="The Broad Institute Genomics Platform"/>
            <consortium name="The Broad Institute Genome Sequencing Center for Infectious Disease"/>
            <person name="Wu L."/>
            <person name="Ma J."/>
        </authorList>
    </citation>
    <scope>NUCLEOTIDE SEQUENCE [LARGE SCALE GENOMIC DNA]</scope>
    <source>
        <strain evidence="10 11">JCM 13249</strain>
    </source>
</reference>
<dbReference type="PANTHER" id="PTHR43394">
    <property type="entry name" value="ATP-DEPENDENT PERMEASE MDL1, MITOCHONDRIAL"/>
    <property type="match status" value="1"/>
</dbReference>
<sequence length="635" mass="67630">MAGLTDGPGGDRATVRLGFTGTARLLAASLRLCWSAAPGVLLAQVLLTALAGVWGWAAALLTRAIVDRLTAAPAAPDASLTLLAVGLGVIGVAVGAEAAVSRYLDAALERALRVVVTTRLYEAVNRLAGLARLEQPQFQDRIQLAMNAGRAGPGQIVSGGFGIVQGILTFGGFVGSLLTVAPVMVAVVCAAVVPTLWVETALARRRAAMMWRISQAERREVFYTTLLSSLEAAKELRLFRLGDFFAGRLLRELTQINREQRAVDRRAFAGHVTLAVLGSVIAAGGLVWAIRLAGQGRLTAGDVTLFIAAVAGTQAALTATVARSGLVQQALLLFDHYRAVVSEPADLPVRGQPLPCPPLRVGLELRDVWFRYAEDQPWILRGVTLTIPAGGSVALVGLNGAGKSTLVKLLCRFYDPVRGSVHWDGVDLRDLDPGELRDRLGVVFQDFMSYDLTAAENIGVGDVTRIDDPAAIEHAARLAGCHDPISRLPRGYDTFLSRLFFADPAEPESGTALSGGQWQRVAVARALLRARRDLLILDEPSSGLDAEAEYTLHASLRDLRQGRTSVLISHRLSTVRDADHIVVLESGTVVEHGRHADLMAAGGRYATLFGLQARGYRDTVGDDGGAPSPVGELAW</sequence>
<keyword evidence="2 7" id="KW-0812">Transmembrane</keyword>
<dbReference type="Proteomes" id="UP001500655">
    <property type="component" value="Unassembled WGS sequence"/>
</dbReference>
<organism evidence="10 11">
    <name type="scientific">Luedemannella helvata</name>
    <dbReference type="NCBI Taxonomy" id="349315"/>
    <lineage>
        <taxon>Bacteria</taxon>
        <taxon>Bacillati</taxon>
        <taxon>Actinomycetota</taxon>
        <taxon>Actinomycetes</taxon>
        <taxon>Micromonosporales</taxon>
        <taxon>Micromonosporaceae</taxon>
        <taxon>Luedemannella</taxon>
    </lineage>
</organism>
<evidence type="ECO:0000256" key="6">
    <source>
        <dbReference type="ARBA" id="ARBA00023136"/>
    </source>
</evidence>
<comment type="subcellular location">
    <subcellularLocation>
        <location evidence="1">Cell membrane</location>
        <topology evidence="1">Multi-pass membrane protein</topology>
    </subcellularLocation>
</comment>
<evidence type="ECO:0000313" key="10">
    <source>
        <dbReference type="EMBL" id="GAA1768106.1"/>
    </source>
</evidence>
<gene>
    <name evidence="10" type="ORF">GCM10009681_44050</name>
</gene>
<dbReference type="PROSITE" id="PS50893">
    <property type="entry name" value="ABC_TRANSPORTER_2"/>
    <property type="match status" value="1"/>
</dbReference>
<dbReference type="SMART" id="SM00382">
    <property type="entry name" value="AAA"/>
    <property type="match status" value="1"/>
</dbReference>
<keyword evidence="3" id="KW-0547">Nucleotide-binding</keyword>
<keyword evidence="5 7" id="KW-1133">Transmembrane helix</keyword>
<keyword evidence="6 7" id="KW-0472">Membrane</keyword>
<feature type="domain" description="ABC transporter" evidence="8">
    <location>
        <begin position="363"/>
        <end position="611"/>
    </location>
</feature>
<dbReference type="PROSITE" id="PS00211">
    <property type="entry name" value="ABC_TRANSPORTER_1"/>
    <property type="match status" value="1"/>
</dbReference>
<feature type="transmembrane region" description="Helical" evidence="7">
    <location>
        <begin position="303"/>
        <end position="322"/>
    </location>
</feature>
<name>A0ABN2KWL1_9ACTN</name>
<accession>A0ABN2KWL1</accession>
<evidence type="ECO:0000256" key="2">
    <source>
        <dbReference type="ARBA" id="ARBA00022692"/>
    </source>
</evidence>
<feature type="domain" description="ABC transmembrane type-1" evidence="9">
    <location>
        <begin position="57"/>
        <end position="329"/>
    </location>
</feature>
<dbReference type="RefSeq" id="WP_344085193.1">
    <property type="nucleotide sequence ID" value="NZ_BAAALS010000024.1"/>
</dbReference>
<dbReference type="SUPFAM" id="SSF52540">
    <property type="entry name" value="P-loop containing nucleoside triphosphate hydrolases"/>
    <property type="match status" value="1"/>
</dbReference>
<dbReference type="InterPro" id="IPR017871">
    <property type="entry name" value="ABC_transporter-like_CS"/>
</dbReference>
<dbReference type="PANTHER" id="PTHR43394:SF1">
    <property type="entry name" value="ATP-BINDING CASSETTE SUB-FAMILY B MEMBER 10, MITOCHONDRIAL"/>
    <property type="match status" value="1"/>
</dbReference>
<comment type="caution">
    <text evidence="10">The sequence shown here is derived from an EMBL/GenBank/DDBJ whole genome shotgun (WGS) entry which is preliminary data.</text>
</comment>
<evidence type="ECO:0000259" key="9">
    <source>
        <dbReference type="PROSITE" id="PS50929"/>
    </source>
</evidence>
<feature type="transmembrane region" description="Helical" evidence="7">
    <location>
        <begin position="268"/>
        <end position="291"/>
    </location>
</feature>
<dbReference type="InterPro" id="IPR027417">
    <property type="entry name" value="P-loop_NTPase"/>
</dbReference>
<dbReference type="GO" id="GO:0005524">
    <property type="term" value="F:ATP binding"/>
    <property type="evidence" value="ECO:0007669"/>
    <property type="project" value="UniProtKB-KW"/>
</dbReference>
<evidence type="ECO:0000256" key="3">
    <source>
        <dbReference type="ARBA" id="ARBA00022741"/>
    </source>
</evidence>
<evidence type="ECO:0000256" key="1">
    <source>
        <dbReference type="ARBA" id="ARBA00004651"/>
    </source>
</evidence>
<dbReference type="Gene3D" id="3.40.50.300">
    <property type="entry name" value="P-loop containing nucleotide triphosphate hydrolases"/>
    <property type="match status" value="1"/>
</dbReference>
<feature type="transmembrane region" description="Helical" evidence="7">
    <location>
        <begin position="180"/>
        <end position="202"/>
    </location>
</feature>
<proteinExistence type="predicted"/>
<dbReference type="Gene3D" id="1.20.1560.10">
    <property type="entry name" value="ABC transporter type 1, transmembrane domain"/>
    <property type="match status" value="1"/>
</dbReference>
<dbReference type="SUPFAM" id="SSF90123">
    <property type="entry name" value="ABC transporter transmembrane region"/>
    <property type="match status" value="1"/>
</dbReference>
<protein>
    <submittedName>
        <fullName evidence="10">ABC transporter ATP-binding protein</fullName>
    </submittedName>
</protein>
<evidence type="ECO:0000256" key="4">
    <source>
        <dbReference type="ARBA" id="ARBA00022840"/>
    </source>
</evidence>
<dbReference type="InterPro" id="IPR003439">
    <property type="entry name" value="ABC_transporter-like_ATP-bd"/>
</dbReference>
<evidence type="ECO:0000256" key="5">
    <source>
        <dbReference type="ARBA" id="ARBA00022989"/>
    </source>
</evidence>
<dbReference type="InterPro" id="IPR011527">
    <property type="entry name" value="ABC1_TM_dom"/>
</dbReference>
<evidence type="ECO:0000313" key="11">
    <source>
        <dbReference type="Proteomes" id="UP001500655"/>
    </source>
</evidence>
<dbReference type="InterPro" id="IPR039421">
    <property type="entry name" value="Type_1_exporter"/>
</dbReference>
<keyword evidence="4 10" id="KW-0067">ATP-binding</keyword>
<evidence type="ECO:0000256" key="7">
    <source>
        <dbReference type="SAM" id="Phobius"/>
    </source>
</evidence>
<feature type="transmembrane region" description="Helical" evidence="7">
    <location>
        <begin position="156"/>
        <end position="174"/>
    </location>
</feature>